<dbReference type="EMBL" id="CAACVJ010000603">
    <property type="protein sequence ID" value="VEP17778.1"/>
    <property type="molecule type" value="Genomic_DNA"/>
</dbReference>
<keyword evidence="2" id="KW-1185">Reference proteome</keyword>
<gene>
    <name evidence="1" type="ORF">H1P_6410009</name>
</gene>
<evidence type="ECO:0000313" key="2">
    <source>
        <dbReference type="Proteomes" id="UP000320055"/>
    </source>
</evidence>
<accession>A0A563W272</accession>
<evidence type="ECO:0000313" key="1">
    <source>
        <dbReference type="EMBL" id="VEP17778.1"/>
    </source>
</evidence>
<reference evidence="1 2" key="1">
    <citation type="submission" date="2019-01" db="EMBL/GenBank/DDBJ databases">
        <authorList>
            <person name="Brito A."/>
        </authorList>
    </citation>
    <scope>NUCLEOTIDE SEQUENCE [LARGE SCALE GENOMIC DNA]</scope>
    <source>
        <strain evidence="1">1</strain>
    </source>
</reference>
<organism evidence="1 2">
    <name type="scientific">Hyella patelloides LEGE 07179</name>
    <dbReference type="NCBI Taxonomy" id="945734"/>
    <lineage>
        <taxon>Bacteria</taxon>
        <taxon>Bacillati</taxon>
        <taxon>Cyanobacteriota</taxon>
        <taxon>Cyanophyceae</taxon>
        <taxon>Pleurocapsales</taxon>
        <taxon>Hyellaceae</taxon>
        <taxon>Hyella</taxon>
    </lineage>
</organism>
<name>A0A563W272_9CYAN</name>
<sequence>MSLSDTIRLEKWSSFKYVYSSVQAIAQEVRKEYRRKEKTLVSLIAVRPIKAIISPLSLLMNHRYNDTTIITLLNEAVKRLHTLALALESFHVTTFVARLREIAAILCNFMPANEGVQLELFNPDEYHIQGVA</sequence>
<proteinExistence type="predicted"/>
<dbReference type="Proteomes" id="UP000320055">
    <property type="component" value="Unassembled WGS sequence"/>
</dbReference>
<protein>
    <submittedName>
        <fullName evidence="1">Uncharacterized protein</fullName>
    </submittedName>
</protein>
<dbReference type="RefSeq" id="WP_144876191.1">
    <property type="nucleotide sequence ID" value="NZ_LR214373.1"/>
</dbReference>
<dbReference type="AlphaFoldDB" id="A0A563W272"/>